<dbReference type="EMBL" id="JARAKH010000042">
    <property type="protein sequence ID" value="KAK8380170.1"/>
    <property type="molecule type" value="Genomic_DNA"/>
</dbReference>
<dbReference type="Proteomes" id="UP001487740">
    <property type="component" value="Unassembled WGS sequence"/>
</dbReference>
<organism evidence="2 3">
    <name type="scientific">Scylla paramamosain</name>
    <name type="common">Mud crab</name>
    <dbReference type="NCBI Taxonomy" id="85552"/>
    <lineage>
        <taxon>Eukaryota</taxon>
        <taxon>Metazoa</taxon>
        <taxon>Ecdysozoa</taxon>
        <taxon>Arthropoda</taxon>
        <taxon>Crustacea</taxon>
        <taxon>Multicrustacea</taxon>
        <taxon>Malacostraca</taxon>
        <taxon>Eumalacostraca</taxon>
        <taxon>Eucarida</taxon>
        <taxon>Decapoda</taxon>
        <taxon>Pleocyemata</taxon>
        <taxon>Brachyura</taxon>
        <taxon>Eubrachyura</taxon>
        <taxon>Portunoidea</taxon>
        <taxon>Portunidae</taxon>
        <taxon>Portuninae</taxon>
        <taxon>Scylla</taxon>
    </lineage>
</organism>
<evidence type="ECO:0000313" key="3">
    <source>
        <dbReference type="Proteomes" id="UP001487740"/>
    </source>
</evidence>
<comment type="caution">
    <text evidence="2">The sequence shown here is derived from an EMBL/GenBank/DDBJ whole genome shotgun (WGS) entry which is preliminary data.</text>
</comment>
<name>A0AAW0SXY3_SCYPA</name>
<sequence>MSIFACTLIVGWLLLCCIVALLSQAPAPPHPCLTQSLSHPFHASTRPYFTPSVPHPGHASSRPYFTPCCLTPSTPHPISASSDSCLTTSSPHPVLASPHPCLTPFLPHLVRASFDPWVTEFREFKVRLARRRRECVARRGVRVCGMGVACPLIITDTEAQWDEKKVLWCAVVGLLLVTPASSRHRLRQTGHVHVAFTPPAEEKPRRGREFEGERWEGREVRRFQQDGRERRARHFRHGRNELGNHVRLTTNGSTPLCATRPSDACTPSLLQSDVQASPCTPPLLGSRWSGNSVDPRNLYLEGTCHPHLVNTGR</sequence>
<feature type="signal peptide" evidence="1">
    <location>
        <begin position="1"/>
        <end position="23"/>
    </location>
</feature>
<keyword evidence="1" id="KW-0732">Signal</keyword>
<feature type="chain" id="PRO_5043373621" evidence="1">
    <location>
        <begin position="24"/>
        <end position="313"/>
    </location>
</feature>
<dbReference type="AlphaFoldDB" id="A0AAW0SXY3"/>
<keyword evidence="3" id="KW-1185">Reference proteome</keyword>
<reference evidence="2 3" key="1">
    <citation type="submission" date="2023-03" db="EMBL/GenBank/DDBJ databases">
        <title>High-quality genome of Scylla paramamosain provides insights in environmental adaptation.</title>
        <authorList>
            <person name="Zhang L."/>
        </authorList>
    </citation>
    <scope>NUCLEOTIDE SEQUENCE [LARGE SCALE GENOMIC DNA]</scope>
    <source>
        <strain evidence="2">LZ_2023a</strain>
        <tissue evidence="2">Muscle</tissue>
    </source>
</reference>
<proteinExistence type="predicted"/>
<evidence type="ECO:0000313" key="2">
    <source>
        <dbReference type="EMBL" id="KAK8380170.1"/>
    </source>
</evidence>
<gene>
    <name evidence="2" type="ORF">O3P69_016660</name>
</gene>
<protein>
    <submittedName>
        <fullName evidence="2">Uncharacterized protein</fullName>
    </submittedName>
</protein>
<accession>A0AAW0SXY3</accession>
<evidence type="ECO:0000256" key="1">
    <source>
        <dbReference type="SAM" id="SignalP"/>
    </source>
</evidence>